<dbReference type="AlphaFoldDB" id="A0A1B1Z6Z8"/>
<dbReference type="Gene3D" id="3.20.20.80">
    <property type="entry name" value="Glycosidases"/>
    <property type="match status" value="1"/>
</dbReference>
<comment type="similarity">
    <text evidence="1">Belongs to the glycosyl hydrolase 13 family.</text>
</comment>
<name>A0A1B1Z6Z8_9BACL</name>
<dbReference type="KEGG" id="far:ABE41_014700"/>
<protein>
    <submittedName>
        <fullName evidence="3">Type I pullulanase</fullName>
    </submittedName>
</protein>
<accession>A0A1B1Z6Z8</accession>
<dbReference type="PANTHER" id="PTHR43002">
    <property type="entry name" value="GLYCOGEN DEBRANCHING ENZYME"/>
    <property type="match status" value="1"/>
</dbReference>
<proteinExistence type="inferred from homology"/>
<dbReference type="GO" id="GO:0005975">
    <property type="term" value="P:carbohydrate metabolic process"/>
    <property type="evidence" value="ECO:0007669"/>
    <property type="project" value="InterPro"/>
</dbReference>
<dbReference type="Gene3D" id="2.60.40.2320">
    <property type="match status" value="1"/>
</dbReference>
<sequence length="719" mass="82718">MKECEHRLKNFEAKAYIDDFSLITIVAKKSFSIVPSFGLLQTDGIVHSLTILKQENYNQRYIYKCKSPIQLKMGKDYWIKINGNQIPLKIGSIVRTDQFDSLFFDDGLLGAQYTPNSTVFRVWSPVAVEMQLRYKVFGESDFLEASMERTEKGVWHFTLQGDHHLTQYIYRAKVNHEWVEAADPYARSVTINGERSVVIDLRKTDPDQWQRSEKRMNLRSKIDSIIYELHIRDFTIHPESGVKHKGKYLGITEKNTKTSKGNITGLDYLTSLGITHVQLMPVADFGSVDETKPNTQYNWGYDPVHFFAPEGSYATEPNNPVCRIKELKTLIRTLQDNGLSVILDVVFNHVYKLEESSFEKLVPGYYFRYDDGGNPVNGTGVGNDTASERKMVRKFILDALLYWLNEYKVDGFRFDLMGIHDVETMNIAASKLKSLNPGIFLLGEGWDLNTNLDPEKRANLSSAKVLPDYSFFNDSFRDSVKGSIFTGGTAGFINGNQDLSIMDQILRSIKGYAGKNDKFLSAKQSINYTECHDNHTLYDLLKIRHPHENEMQRKKRQKLALAFTLFSRGVPFIHSGQEFYRTKHGVENSYNMPDRINAFNWHECEKYENDVKYFQELIKIRNEQPVFRDEAGSVNQLHELPEGILGVEIKHPLTDKKVKCSYWQKVLLLFNQSLKAAEIPIHQGSWKIAVENESSVVRNLDSNTYLINPLSFSLLFVKR</sequence>
<gene>
    <name evidence="3" type="ORF">ABE41_014700</name>
</gene>
<dbReference type="Proteomes" id="UP000077412">
    <property type="component" value="Chromosome"/>
</dbReference>
<dbReference type="Gene3D" id="2.60.40.10">
    <property type="entry name" value="Immunoglobulins"/>
    <property type="match status" value="1"/>
</dbReference>
<organism evidence="3 4">
    <name type="scientific">Fictibacillus arsenicus</name>
    <dbReference type="NCBI Taxonomy" id="255247"/>
    <lineage>
        <taxon>Bacteria</taxon>
        <taxon>Bacillati</taxon>
        <taxon>Bacillota</taxon>
        <taxon>Bacilli</taxon>
        <taxon>Bacillales</taxon>
        <taxon>Fictibacillaceae</taxon>
        <taxon>Fictibacillus</taxon>
    </lineage>
</organism>
<dbReference type="NCBIfam" id="TIGR02104">
    <property type="entry name" value="pulA_typeI"/>
    <property type="match status" value="1"/>
</dbReference>
<dbReference type="InterPro" id="IPR004193">
    <property type="entry name" value="Glyco_hydro_13_N"/>
</dbReference>
<dbReference type="InterPro" id="IPR014756">
    <property type="entry name" value="Ig_E-set"/>
</dbReference>
<keyword evidence="4" id="KW-1185">Reference proteome</keyword>
<evidence type="ECO:0000259" key="2">
    <source>
        <dbReference type="SMART" id="SM00642"/>
    </source>
</evidence>
<dbReference type="InterPro" id="IPR006047">
    <property type="entry name" value="GH13_cat_dom"/>
</dbReference>
<dbReference type="EMBL" id="CP016761">
    <property type="protein sequence ID" value="ANX13255.1"/>
    <property type="molecule type" value="Genomic_DNA"/>
</dbReference>
<evidence type="ECO:0000313" key="3">
    <source>
        <dbReference type="EMBL" id="ANX13255.1"/>
    </source>
</evidence>
<dbReference type="InterPro" id="IPR040697">
    <property type="entry name" value="PulA_N1"/>
</dbReference>
<evidence type="ECO:0000256" key="1">
    <source>
        <dbReference type="ARBA" id="ARBA00008061"/>
    </source>
</evidence>
<dbReference type="CDD" id="cd02860">
    <property type="entry name" value="E_set_Pullulanase"/>
    <property type="match status" value="1"/>
</dbReference>
<dbReference type="Gene3D" id="2.60.40.1180">
    <property type="entry name" value="Golgi alpha-mannosidase II"/>
    <property type="match status" value="1"/>
</dbReference>
<dbReference type="InterPro" id="IPR017853">
    <property type="entry name" value="GH"/>
</dbReference>
<dbReference type="SMART" id="SM00642">
    <property type="entry name" value="Aamy"/>
    <property type="match status" value="1"/>
</dbReference>
<dbReference type="Pfam" id="PF00128">
    <property type="entry name" value="Alpha-amylase"/>
    <property type="match status" value="1"/>
</dbReference>
<dbReference type="GO" id="GO:0004553">
    <property type="term" value="F:hydrolase activity, hydrolyzing O-glycosyl compounds"/>
    <property type="evidence" value="ECO:0007669"/>
    <property type="project" value="InterPro"/>
</dbReference>
<dbReference type="Pfam" id="PF17999">
    <property type="entry name" value="PulA_N1"/>
    <property type="match status" value="1"/>
</dbReference>
<reference evidence="3 4" key="1">
    <citation type="submission" date="2016-08" db="EMBL/GenBank/DDBJ databases">
        <title>Complete genome sequence of Fictibacillus arsenicus G25-54, a strain with toxicity to nematodes and a potential arsenic-resistance activity.</title>
        <authorList>
            <person name="Zheng Z."/>
        </authorList>
    </citation>
    <scope>NUCLEOTIDE SEQUENCE [LARGE SCALE GENOMIC DNA]</scope>
    <source>
        <strain evidence="3 4">G25-54</strain>
    </source>
</reference>
<feature type="domain" description="Glycosyl hydrolase family 13 catalytic" evidence="2">
    <location>
        <begin position="228"/>
        <end position="621"/>
    </location>
</feature>
<dbReference type="InterPro" id="IPR013780">
    <property type="entry name" value="Glyco_hydro_b"/>
</dbReference>
<dbReference type="InterPro" id="IPR013783">
    <property type="entry name" value="Ig-like_fold"/>
</dbReference>
<evidence type="ECO:0000313" key="4">
    <source>
        <dbReference type="Proteomes" id="UP000077412"/>
    </source>
</evidence>
<dbReference type="STRING" id="255247.ABE41_014700"/>
<dbReference type="Pfam" id="PF02922">
    <property type="entry name" value="CBM_48"/>
    <property type="match status" value="1"/>
</dbReference>
<dbReference type="SUPFAM" id="SSF51445">
    <property type="entry name" value="(Trans)glycosidases"/>
    <property type="match status" value="1"/>
</dbReference>
<dbReference type="CDD" id="cd11341">
    <property type="entry name" value="AmyAc_Pullulanase_LD-like"/>
    <property type="match status" value="1"/>
</dbReference>
<dbReference type="SUPFAM" id="SSF81296">
    <property type="entry name" value="E set domains"/>
    <property type="match status" value="1"/>
</dbReference>
<dbReference type="InterPro" id="IPR011840">
    <property type="entry name" value="PulA_typeI"/>
</dbReference>